<protein>
    <submittedName>
        <fullName evidence="1">DUF4249 domain-containing protein</fullName>
    </submittedName>
</protein>
<gene>
    <name evidence="1" type="ORF">LDX50_25300</name>
</gene>
<sequence>MRASRFIAHFCHRRLLYATLFVSLAIVSGCIEPIDFETGNEPPRLVVEGLISNNSYLDRQSFPAPAERFYVALRWTRDVSNELDEVISDANVQLIASNGEIIRYVWNPENNRYEIPFDDFKTGDGIRYHIQIELSSGQTYTSEEEQLYPAPPISQLSTSFETRVKEIQVGSESVIIDQRGVELAVSLPEHGDGKAYYYRWKVVPGWIFESSLLSQGNPNKTCYITNKFYFKKINVRTDRTGGYDEPLFFLETDDNEKIEHDFTALIIQYSLSPRAYTFWEELALQQQSGGGIFDPPPFPLSSNIQNVNNPAEKVSGYFIVAHESVKRWFINESELPYNLTFPDPCEPVPGVPFFPPPECVNCLEYQGGHSFITNQKPSWWRND</sequence>
<proteinExistence type="predicted"/>
<dbReference type="AlphaFoldDB" id="A0A9X1L0V4"/>
<dbReference type="Proteomes" id="UP001139409">
    <property type="component" value="Unassembled WGS sequence"/>
</dbReference>
<comment type="caution">
    <text evidence="1">The sequence shown here is derived from an EMBL/GenBank/DDBJ whole genome shotgun (WGS) entry which is preliminary data.</text>
</comment>
<dbReference type="EMBL" id="JAIXNE010000005">
    <property type="protein sequence ID" value="MCA6078214.1"/>
    <property type="molecule type" value="Genomic_DNA"/>
</dbReference>
<dbReference type="Pfam" id="PF14054">
    <property type="entry name" value="DUF4249"/>
    <property type="match status" value="1"/>
</dbReference>
<evidence type="ECO:0000313" key="1">
    <source>
        <dbReference type="EMBL" id="MCA6078214.1"/>
    </source>
</evidence>
<dbReference type="PROSITE" id="PS51257">
    <property type="entry name" value="PROKAR_LIPOPROTEIN"/>
    <property type="match status" value="1"/>
</dbReference>
<dbReference type="InterPro" id="IPR025345">
    <property type="entry name" value="DUF4249"/>
</dbReference>
<evidence type="ECO:0000313" key="2">
    <source>
        <dbReference type="Proteomes" id="UP001139409"/>
    </source>
</evidence>
<accession>A0A9X1L0V4</accession>
<organism evidence="1 2">
    <name type="scientific">Fulvivirga sedimenti</name>
    <dbReference type="NCBI Taxonomy" id="2879465"/>
    <lineage>
        <taxon>Bacteria</taxon>
        <taxon>Pseudomonadati</taxon>
        <taxon>Bacteroidota</taxon>
        <taxon>Cytophagia</taxon>
        <taxon>Cytophagales</taxon>
        <taxon>Fulvivirgaceae</taxon>
        <taxon>Fulvivirga</taxon>
    </lineage>
</organism>
<name>A0A9X1L0V4_9BACT</name>
<keyword evidence="2" id="KW-1185">Reference proteome</keyword>
<dbReference type="RefSeq" id="WP_225699068.1">
    <property type="nucleotide sequence ID" value="NZ_JAIXNE010000005.1"/>
</dbReference>
<reference evidence="1" key="1">
    <citation type="submission" date="2021-09" db="EMBL/GenBank/DDBJ databases">
        <title>Fulvivirga sp. isolated from coastal sediment.</title>
        <authorList>
            <person name="Yu H."/>
        </authorList>
    </citation>
    <scope>NUCLEOTIDE SEQUENCE</scope>
    <source>
        <strain evidence="1">1062</strain>
    </source>
</reference>